<name>A0A830D7M1_9LAMI</name>
<keyword evidence="4 10" id="KW-0812">Transmembrane</keyword>
<keyword evidence="12" id="KW-1185">Reference proteome</keyword>
<proteinExistence type="inferred from homology"/>
<gene>
    <name evidence="11" type="ORF">PHJA_002915700</name>
</gene>
<dbReference type="AlphaFoldDB" id="A0A830D7M1"/>
<keyword evidence="11" id="KW-0675">Receptor</keyword>
<dbReference type="EMBL" id="BMAC01001696">
    <property type="protein sequence ID" value="GFQ07717.1"/>
    <property type="molecule type" value="Genomic_DNA"/>
</dbReference>
<keyword evidence="3" id="KW-0433">Leucine-rich repeat</keyword>
<dbReference type="PANTHER" id="PTHR48063:SF112">
    <property type="entry name" value="RECEPTOR LIKE PROTEIN 30-LIKE"/>
    <property type="match status" value="1"/>
</dbReference>
<dbReference type="Gene3D" id="3.80.10.10">
    <property type="entry name" value="Ribonuclease Inhibitor"/>
    <property type="match status" value="1"/>
</dbReference>
<organism evidence="11 12">
    <name type="scientific">Phtheirospermum japonicum</name>
    <dbReference type="NCBI Taxonomy" id="374723"/>
    <lineage>
        <taxon>Eukaryota</taxon>
        <taxon>Viridiplantae</taxon>
        <taxon>Streptophyta</taxon>
        <taxon>Embryophyta</taxon>
        <taxon>Tracheophyta</taxon>
        <taxon>Spermatophyta</taxon>
        <taxon>Magnoliopsida</taxon>
        <taxon>eudicotyledons</taxon>
        <taxon>Gunneridae</taxon>
        <taxon>Pentapetalae</taxon>
        <taxon>asterids</taxon>
        <taxon>lamiids</taxon>
        <taxon>Lamiales</taxon>
        <taxon>Orobanchaceae</taxon>
        <taxon>Orobanchaceae incertae sedis</taxon>
        <taxon>Phtheirospermum</taxon>
    </lineage>
</organism>
<dbReference type="PANTHER" id="PTHR48063">
    <property type="entry name" value="LRR RECEPTOR-LIKE KINASE"/>
    <property type="match status" value="1"/>
</dbReference>
<protein>
    <submittedName>
        <fullName evidence="11">Leucine-rich repeat receptor protein kinase exs</fullName>
    </submittedName>
</protein>
<keyword evidence="11" id="KW-0418">Kinase</keyword>
<dbReference type="Pfam" id="PF00560">
    <property type="entry name" value="LRR_1"/>
    <property type="match status" value="2"/>
</dbReference>
<reference evidence="11" key="1">
    <citation type="submission" date="2020-07" db="EMBL/GenBank/DDBJ databases">
        <title>Ethylene signaling mediates host invasion by parasitic plants.</title>
        <authorList>
            <person name="Yoshida S."/>
        </authorList>
    </citation>
    <scope>NUCLEOTIDE SEQUENCE</scope>
    <source>
        <strain evidence="11">Okayama</strain>
    </source>
</reference>
<evidence type="ECO:0000256" key="1">
    <source>
        <dbReference type="ARBA" id="ARBA00004479"/>
    </source>
</evidence>
<keyword evidence="8 10" id="KW-0472">Membrane</keyword>
<comment type="subcellular location">
    <subcellularLocation>
        <location evidence="1">Membrane</location>
        <topology evidence="1">Single-pass type I membrane protein</topology>
    </subcellularLocation>
</comment>
<dbReference type="PRINTS" id="PR00019">
    <property type="entry name" value="LEURICHRPT"/>
</dbReference>
<dbReference type="GO" id="GO:0016020">
    <property type="term" value="C:membrane"/>
    <property type="evidence" value="ECO:0007669"/>
    <property type="project" value="UniProtKB-SubCell"/>
</dbReference>
<evidence type="ECO:0000256" key="8">
    <source>
        <dbReference type="ARBA" id="ARBA00023136"/>
    </source>
</evidence>
<dbReference type="GO" id="GO:0016301">
    <property type="term" value="F:kinase activity"/>
    <property type="evidence" value="ECO:0007669"/>
    <property type="project" value="UniProtKB-KW"/>
</dbReference>
<evidence type="ECO:0000256" key="7">
    <source>
        <dbReference type="ARBA" id="ARBA00022989"/>
    </source>
</evidence>
<comment type="caution">
    <text evidence="11">The sequence shown here is derived from an EMBL/GenBank/DDBJ whole genome shotgun (WGS) entry which is preliminary data.</text>
</comment>
<evidence type="ECO:0000256" key="10">
    <source>
        <dbReference type="SAM" id="Phobius"/>
    </source>
</evidence>
<keyword evidence="7 10" id="KW-1133">Transmembrane helix</keyword>
<evidence type="ECO:0000256" key="9">
    <source>
        <dbReference type="ARBA" id="ARBA00023180"/>
    </source>
</evidence>
<evidence type="ECO:0000256" key="4">
    <source>
        <dbReference type="ARBA" id="ARBA00022692"/>
    </source>
</evidence>
<comment type="similarity">
    <text evidence="2">Belongs to the RLP family.</text>
</comment>
<dbReference type="SUPFAM" id="SSF52058">
    <property type="entry name" value="L domain-like"/>
    <property type="match status" value="1"/>
</dbReference>
<dbReference type="Pfam" id="PF13855">
    <property type="entry name" value="LRR_8"/>
    <property type="match status" value="1"/>
</dbReference>
<sequence>MLPSIVVILDLSYNSLNHQADWVSDLLRDKCHLKSLNLMYNQLYGDISGAFKNLSTCSSHNLEFLCLSVMLEYTTVLDLSNNQLAGEIPSELTTLTGLIGLNLSHNHLRGEIPLELASVTSLIGLNLSHNHLRGKIPGKIGDMKSLESLDLSNNNLSKTIPESLAKLTFLSHLNLSNNNLSGQIPTGPELQNFIDRAIYEGNRGLCGAPLLKNCYIINNKTPPNVENVAENDGDNVDKFYLYSFIISGFATGFWGYFGVLVFKRSWRLALFRHMDAVIGKMLGRR</sequence>
<evidence type="ECO:0000256" key="3">
    <source>
        <dbReference type="ARBA" id="ARBA00022614"/>
    </source>
</evidence>
<accession>A0A830D7M1</accession>
<evidence type="ECO:0000313" key="12">
    <source>
        <dbReference type="Proteomes" id="UP000653305"/>
    </source>
</evidence>
<dbReference type="InterPro" id="IPR046956">
    <property type="entry name" value="RLP23-like"/>
</dbReference>
<evidence type="ECO:0000256" key="2">
    <source>
        <dbReference type="ARBA" id="ARBA00009592"/>
    </source>
</evidence>
<dbReference type="Proteomes" id="UP000653305">
    <property type="component" value="Unassembled WGS sequence"/>
</dbReference>
<feature type="transmembrane region" description="Helical" evidence="10">
    <location>
        <begin position="239"/>
        <end position="262"/>
    </location>
</feature>
<keyword evidence="6" id="KW-0677">Repeat</keyword>
<evidence type="ECO:0000313" key="11">
    <source>
        <dbReference type="EMBL" id="GFQ07717.1"/>
    </source>
</evidence>
<keyword evidence="11" id="KW-0808">Transferase</keyword>
<dbReference type="OrthoDB" id="8731593at2759"/>
<keyword evidence="5" id="KW-0732">Signal</keyword>
<dbReference type="PROSITE" id="PS51450">
    <property type="entry name" value="LRR"/>
    <property type="match status" value="2"/>
</dbReference>
<dbReference type="InterPro" id="IPR032675">
    <property type="entry name" value="LRR_dom_sf"/>
</dbReference>
<dbReference type="Pfam" id="PF13516">
    <property type="entry name" value="LRR_6"/>
    <property type="match status" value="1"/>
</dbReference>
<evidence type="ECO:0000256" key="6">
    <source>
        <dbReference type="ARBA" id="ARBA00022737"/>
    </source>
</evidence>
<dbReference type="FunFam" id="3.80.10.10:FF:000111">
    <property type="entry name" value="LRR receptor-like serine/threonine-protein kinase ERECTA"/>
    <property type="match status" value="1"/>
</dbReference>
<keyword evidence="9" id="KW-0325">Glycoprotein</keyword>
<dbReference type="InterPro" id="IPR001611">
    <property type="entry name" value="Leu-rich_rpt"/>
</dbReference>
<evidence type="ECO:0000256" key="5">
    <source>
        <dbReference type="ARBA" id="ARBA00022729"/>
    </source>
</evidence>